<evidence type="ECO:0000313" key="9">
    <source>
        <dbReference type="EMBL" id="ASG21088.1"/>
    </source>
</evidence>
<dbReference type="InterPro" id="IPR009042">
    <property type="entry name" value="RNA_pol_sigma70_r1_2"/>
</dbReference>
<dbReference type="NCBIfam" id="NF005143">
    <property type="entry name" value="PRK06596.1"/>
    <property type="match status" value="1"/>
</dbReference>
<dbReference type="Pfam" id="PF00140">
    <property type="entry name" value="Sigma70_r1_2"/>
    <property type="match status" value="1"/>
</dbReference>
<evidence type="ECO:0000256" key="1">
    <source>
        <dbReference type="ARBA" id="ARBA00007788"/>
    </source>
</evidence>
<dbReference type="SUPFAM" id="SSF88946">
    <property type="entry name" value="Sigma2 domain of RNA polymerase sigma factors"/>
    <property type="match status" value="1"/>
</dbReference>
<evidence type="ECO:0000256" key="2">
    <source>
        <dbReference type="ARBA" id="ARBA00023015"/>
    </source>
</evidence>
<evidence type="ECO:0000259" key="8">
    <source>
        <dbReference type="Pfam" id="PF04545"/>
    </source>
</evidence>
<comment type="similarity">
    <text evidence="1">Belongs to the sigma-70 factor family.</text>
</comment>
<dbReference type="InterPro" id="IPR013325">
    <property type="entry name" value="RNA_pol_sigma_r2"/>
</dbReference>
<sequence length="321" mass="35896">MGSFSSESVDLLRAYTAQANRYPMLSPERELELANRWTLNQDQRAADELVHSHMRLAIKIASRYARSGLPVGDLVSEANIGLVKAVQRFDPSRGFRLATYALWWIRAEVQSYVLHNWSMLKGGNTAALKRLFFNLRQAQRRLGVHDRMMTDEEAGRIAVEMDATVEEVREMEHRFATPVASLNVSMGEDNDQEAMDLLADDTESVESRLAEGSELRQRKGLMLDALKSLGDRERHIFISRNLADEPVTLERLAQHYGVSKERIRQIETGAYSKVARSVRRAAEGGTITAPILPMAAKRAKSGMGRVPTANDIMAQAARSAA</sequence>
<dbReference type="GO" id="GO:0016987">
    <property type="term" value="F:sigma factor activity"/>
    <property type="evidence" value="ECO:0007669"/>
    <property type="project" value="UniProtKB-KW"/>
</dbReference>
<feature type="domain" description="RNA polymerase sigma-70 region 2" evidence="7">
    <location>
        <begin position="49"/>
        <end position="117"/>
    </location>
</feature>
<evidence type="ECO:0000259" key="7">
    <source>
        <dbReference type="Pfam" id="PF04542"/>
    </source>
</evidence>
<reference evidence="9 10" key="1">
    <citation type="submission" date="2017-06" db="EMBL/GenBank/DDBJ databases">
        <title>Complete genome sequence of Nitrospirillum amazonense strain CBAmC, an endophytic nitrogen-fixing and plant growth-promoting bacterium, isolated from sugarcane.</title>
        <authorList>
            <person name="Schwab S."/>
            <person name="dos Santos Teixeira K.R."/>
            <person name="Simoes Araujo J.L."/>
            <person name="Soares Vidal M."/>
            <person name="Borges de Freitas H.R."/>
            <person name="Rivello Crivelaro A.L."/>
            <person name="Bueno de Camargo Nunes A."/>
            <person name="dos Santos C.M."/>
            <person name="Palmeira da Silva Rosa D."/>
            <person name="da Silva Padilha D."/>
            <person name="da Silva E."/>
            <person name="Araujo Terra L."/>
            <person name="Soares Mendes V."/>
            <person name="Farinelli L."/>
            <person name="Magalhaes Cruz L."/>
            <person name="Baldani J.I."/>
        </authorList>
    </citation>
    <scope>NUCLEOTIDE SEQUENCE [LARGE SCALE GENOMIC DNA]</scope>
    <source>
        <strain evidence="9 10">CBAmC</strain>
    </source>
</reference>
<keyword evidence="10" id="KW-1185">Reference proteome</keyword>
<dbReference type="Gene3D" id="1.20.140.160">
    <property type="match status" value="1"/>
</dbReference>
<gene>
    <name evidence="9" type="ORF">Y958_09820</name>
</gene>
<feature type="domain" description="RNA polymerase sigma-70 region 4" evidence="8">
    <location>
        <begin position="225"/>
        <end position="274"/>
    </location>
</feature>
<organism evidence="9 10">
    <name type="scientific">Nitrospirillum viridazoti CBAmc</name>
    <dbReference type="NCBI Taxonomy" id="1441467"/>
    <lineage>
        <taxon>Bacteria</taxon>
        <taxon>Pseudomonadati</taxon>
        <taxon>Pseudomonadota</taxon>
        <taxon>Alphaproteobacteria</taxon>
        <taxon>Rhodospirillales</taxon>
        <taxon>Azospirillaceae</taxon>
        <taxon>Nitrospirillum</taxon>
        <taxon>Nitrospirillum viridazoti</taxon>
    </lineage>
</organism>
<evidence type="ECO:0000313" key="10">
    <source>
        <dbReference type="Proteomes" id="UP000197153"/>
    </source>
</evidence>
<keyword evidence="5" id="KW-0804">Transcription</keyword>
<dbReference type="AlphaFoldDB" id="A0A248JSL6"/>
<dbReference type="InterPro" id="IPR050813">
    <property type="entry name" value="Sigma-70_Factor"/>
</dbReference>
<dbReference type="Gene3D" id="1.20.120.1810">
    <property type="match status" value="1"/>
</dbReference>
<protein>
    <submittedName>
        <fullName evidence="9">RNA polymerase factor sigma-32</fullName>
    </submittedName>
</protein>
<keyword evidence="2" id="KW-0805">Transcription regulation</keyword>
<dbReference type="Pfam" id="PF04545">
    <property type="entry name" value="Sigma70_r4"/>
    <property type="match status" value="1"/>
</dbReference>
<dbReference type="Pfam" id="PF04542">
    <property type="entry name" value="Sigma70_r2"/>
    <property type="match status" value="1"/>
</dbReference>
<dbReference type="InterPro" id="IPR007627">
    <property type="entry name" value="RNA_pol_sigma70_r2"/>
</dbReference>
<evidence type="ECO:0000259" key="6">
    <source>
        <dbReference type="Pfam" id="PF00140"/>
    </source>
</evidence>
<feature type="domain" description="RNA polymerase sigma-70 region 1.2" evidence="6">
    <location>
        <begin position="10"/>
        <end position="36"/>
    </location>
</feature>
<dbReference type="RefSeq" id="WP_004272212.1">
    <property type="nucleotide sequence ID" value="NZ_CP022110.1"/>
</dbReference>
<evidence type="ECO:0000256" key="5">
    <source>
        <dbReference type="ARBA" id="ARBA00023163"/>
    </source>
</evidence>
<name>A0A248JSL6_9PROT</name>
<dbReference type="InterPro" id="IPR013324">
    <property type="entry name" value="RNA_pol_sigma_r3/r4-like"/>
</dbReference>
<dbReference type="SUPFAM" id="SSF88659">
    <property type="entry name" value="Sigma3 and sigma4 domains of RNA polymerase sigma factors"/>
    <property type="match status" value="1"/>
</dbReference>
<dbReference type="GO" id="GO:0003677">
    <property type="term" value="F:DNA binding"/>
    <property type="evidence" value="ECO:0007669"/>
    <property type="project" value="UniProtKB-KW"/>
</dbReference>
<accession>A0A248JSL6</accession>
<keyword evidence="3" id="KW-0731">Sigma factor</keyword>
<dbReference type="KEGG" id="nao:Y958_09820"/>
<dbReference type="PRINTS" id="PR00046">
    <property type="entry name" value="SIGMA70FCT"/>
</dbReference>
<dbReference type="GO" id="GO:0006352">
    <property type="term" value="P:DNA-templated transcription initiation"/>
    <property type="evidence" value="ECO:0007669"/>
    <property type="project" value="InterPro"/>
</dbReference>
<dbReference type="NCBIfam" id="TIGR02937">
    <property type="entry name" value="sigma70-ECF"/>
    <property type="match status" value="1"/>
</dbReference>
<dbReference type="PANTHER" id="PTHR30376">
    <property type="entry name" value="SIGMA FACTOR RPOH HEAT SHOCK RELATED"/>
    <property type="match status" value="1"/>
</dbReference>
<dbReference type="EMBL" id="CP022110">
    <property type="protein sequence ID" value="ASG21088.1"/>
    <property type="molecule type" value="Genomic_DNA"/>
</dbReference>
<dbReference type="Proteomes" id="UP000197153">
    <property type="component" value="Chromosome 1"/>
</dbReference>
<dbReference type="InterPro" id="IPR014284">
    <property type="entry name" value="RNA_pol_sigma-70_dom"/>
</dbReference>
<proteinExistence type="inferred from homology"/>
<evidence type="ECO:0000256" key="3">
    <source>
        <dbReference type="ARBA" id="ARBA00023082"/>
    </source>
</evidence>
<evidence type="ECO:0000256" key="4">
    <source>
        <dbReference type="ARBA" id="ARBA00023125"/>
    </source>
</evidence>
<dbReference type="PANTHER" id="PTHR30376:SF3">
    <property type="entry name" value="RNA POLYMERASE SIGMA FACTOR RPOH"/>
    <property type="match status" value="1"/>
</dbReference>
<dbReference type="InterPro" id="IPR007630">
    <property type="entry name" value="RNA_pol_sigma70_r4"/>
</dbReference>
<keyword evidence="4" id="KW-0238">DNA-binding</keyword>
<dbReference type="InterPro" id="IPR000943">
    <property type="entry name" value="RNA_pol_sigma70"/>
</dbReference>